<dbReference type="EMBL" id="QRAO01000001">
    <property type="protein sequence ID" value="RDK88160.1"/>
    <property type="molecule type" value="Genomic_DNA"/>
</dbReference>
<feature type="transmembrane region" description="Helical" evidence="1">
    <location>
        <begin position="53"/>
        <end position="71"/>
    </location>
</feature>
<reference evidence="3 4" key="1">
    <citation type="submission" date="2018-07" db="EMBL/GenBank/DDBJ databases">
        <title>Genomic Encyclopedia of Type Strains, Phase IV (KMG-IV): sequencing the most valuable type-strain genomes for metagenomic binning, comparative biology and taxonomic classification.</title>
        <authorList>
            <person name="Goeker M."/>
        </authorList>
    </citation>
    <scope>NUCLEOTIDE SEQUENCE [LARGE SCALE GENOMIC DNA]</scope>
    <source>
        <strain evidence="3 4">DSM 101478</strain>
    </source>
</reference>
<organism evidence="3 4">
    <name type="scientific">Marinirhabdus gelatinilytica</name>
    <dbReference type="NCBI Taxonomy" id="1703343"/>
    <lineage>
        <taxon>Bacteria</taxon>
        <taxon>Pseudomonadati</taxon>
        <taxon>Bacteroidota</taxon>
        <taxon>Flavobacteriia</taxon>
        <taxon>Flavobacteriales</taxon>
        <taxon>Flavobacteriaceae</taxon>
    </lineage>
</organism>
<dbReference type="NCBIfam" id="NF037970">
    <property type="entry name" value="vanZ_1"/>
    <property type="match status" value="1"/>
</dbReference>
<comment type="caution">
    <text evidence="3">The sequence shown here is derived from an EMBL/GenBank/DDBJ whole genome shotgun (WGS) entry which is preliminary data.</text>
</comment>
<evidence type="ECO:0000259" key="2">
    <source>
        <dbReference type="Pfam" id="PF04892"/>
    </source>
</evidence>
<feature type="transmembrane region" description="Helical" evidence="1">
    <location>
        <begin position="78"/>
        <end position="96"/>
    </location>
</feature>
<accession>A0A370QJB2</accession>
<keyword evidence="1" id="KW-1133">Transmembrane helix</keyword>
<dbReference type="OrthoDB" id="5472246at2"/>
<feature type="transmembrane region" description="Helical" evidence="1">
    <location>
        <begin position="21"/>
        <end position="41"/>
    </location>
</feature>
<dbReference type="AlphaFoldDB" id="A0A370QJB2"/>
<dbReference type="PANTHER" id="PTHR28008:SF1">
    <property type="entry name" value="DOMAIN PROTEIN, PUTATIVE (AFU_ORTHOLOGUE AFUA_3G10980)-RELATED"/>
    <property type="match status" value="1"/>
</dbReference>
<proteinExistence type="predicted"/>
<protein>
    <submittedName>
        <fullName evidence="3">VanZ like protein</fullName>
    </submittedName>
</protein>
<evidence type="ECO:0000256" key="1">
    <source>
        <dbReference type="SAM" id="Phobius"/>
    </source>
</evidence>
<feature type="transmembrane region" description="Helical" evidence="1">
    <location>
        <begin position="116"/>
        <end position="136"/>
    </location>
</feature>
<sequence length="140" mass="15818">MKSKNSSTMQPIKNLLAPKTVLLIAILYTFIITVAFLLPGRDLPRTQLPLDKIVHIGIHAGLIFLWILYFFRKKSKNAAIATIYYVAIACFVYGIIIEGLQEMLIPMRHLDFNDLIANSVGILLGGILFYGTRSFFENQN</sequence>
<feature type="domain" description="VanZ-like" evidence="2">
    <location>
        <begin position="45"/>
        <end position="130"/>
    </location>
</feature>
<dbReference type="Pfam" id="PF04892">
    <property type="entry name" value="VanZ"/>
    <property type="match status" value="1"/>
</dbReference>
<name>A0A370QJB2_9FLAO</name>
<keyword evidence="1" id="KW-0812">Transmembrane</keyword>
<dbReference type="InterPro" id="IPR006976">
    <property type="entry name" value="VanZ-like"/>
</dbReference>
<dbReference type="PANTHER" id="PTHR28008">
    <property type="entry name" value="DOMAIN PROTEIN, PUTATIVE (AFU_ORTHOLOGUE AFUA_3G10980)-RELATED"/>
    <property type="match status" value="1"/>
</dbReference>
<keyword evidence="1" id="KW-0472">Membrane</keyword>
<dbReference type="Proteomes" id="UP000255317">
    <property type="component" value="Unassembled WGS sequence"/>
</dbReference>
<dbReference type="RefSeq" id="WP_115121892.1">
    <property type="nucleotide sequence ID" value="NZ_QRAO01000001.1"/>
</dbReference>
<evidence type="ECO:0000313" key="4">
    <source>
        <dbReference type="Proteomes" id="UP000255317"/>
    </source>
</evidence>
<evidence type="ECO:0000313" key="3">
    <source>
        <dbReference type="EMBL" id="RDK88160.1"/>
    </source>
</evidence>
<keyword evidence="4" id="KW-1185">Reference proteome</keyword>
<gene>
    <name evidence="3" type="ORF">C8D94_10129</name>
</gene>